<keyword evidence="11" id="KW-0732">Signal</keyword>
<evidence type="ECO:0000256" key="7">
    <source>
        <dbReference type="ARBA" id="ARBA00022840"/>
    </source>
</evidence>
<dbReference type="eggNOG" id="KOG2440">
    <property type="taxonomic scope" value="Eukaryota"/>
</dbReference>
<keyword evidence="3" id="KW-0808">Transferase</keyword>
<keyword evidence="8" id="KW-0460">Magnesium</keyword>
<evidence type="ECO:0000256" key="1">
    <source>
        <dbReference type="ARBA" id="ARBA00001946"/>
    </source>
</evidence>
<reference evidence="15" key="2">
    <citation type="submission" date="2012-11" db="EMBL/GenBank/DDBJ databases">
        <authorList>
            <person name="Kuo A."/>
            <person name="Curtis B.A."/>
            <person name="Tanifuji G."/>
            <person name="Burki F."/>
            <person name="Gruber A."/>
            <person name="Irimia M."/>
            <person name="Maruyama S."/>
            <person name="Arias M.C."/>
            <person name="Ball S.G."/>
            <person name="Gile G.H."/>
            <person name="Hirakawa Y."/>
            <person name="Hopkins J.F."/>
            <person name="Rensing S.A."/>
            <person name="Schmutz J."/>
            <person name="Symeonidi A."/>
            <person name="Elias M."/>
            <person name="Eveleigh R.J."/>
            <person name="Herman E.K."/>
            <person name="Klute M.J."/>
            <person name="Nakayama T."/>
            <person name="Obornik M."/>
            <person name="Reyes-Prieto A."/>
            <person name="Armbrust E.V."/>
            <person name="Aves S.J."/>
            <person name="Beiko R.G."/>
            <person name="Coutinho P."/>
            <person name="Dacks J.B."/>
            <person name="Durnford D.G."/>
            <person name="Fast N.M."/>
            <person name="Green B.R."/>
            <person name="Grisdale C."/>
            <person name="Hempe F."/>
            <person name="Henrissat B."/>
            <person name="Hoppner M.P."/>
            <person name="Ishida K.-I."/>
            <person name="Kim E."/>
            <person name="Koreny L."/>
            <person name="Kroth P.G."/>
            <person name="Liu Y."/>
            <person name="Malik S.-B."/>
            <person name="Maier U.G."/>
            <person name="McRose D."/>
            <person name="Mock T."/>
            <person name="Neilson J.A."/>
            <person name="Onodera N.T."/>
            <person name="Poole A.M."/>
            <person name="Pritham E.J."/>
            <person name="Richards T.A."/>
            <person name="Rocap G."/>
            <person name="Roy S.W."/>
            <person name="Sarai C."/>
            <person name="Schaack S."/>
            <person name="Shirato S."/>
            <person name="Slamovits C.H."/>
            <person name="Spencer D.F."/>
            <person name="Suzuki S."/>
            <person name="Worden A.Z."/>
            <person name="Zauner S."/>
            <person name="Barry K."/>
            <person name="Bell C."/>
            <person name="Bharti A.K."/>
            <person name="Crow J.A."/>
            <person name="Grimwood J."/>
            <person name="Kramer R."/>
            <person name="Lindquist E."/>
            <person name="Lucas S."/>
            <person name="Salamov A."/>
            <person name="McFadden G.I."/>
            <person name="Lane C.E."/>
            <person name="Keeling P.J."/>
            <person name="Gray M.W."/>
            <person name="Grigoriev I.V."/>
            <person name="Archibald J.M."/>
        </authorList>
    </citation>
    <scope>NUCLEOTIDE SEQUENCE</scope>
    <source>
        <strain evidence="15">CCMP2712</strain>
    </source>
</reference>
<reference evidence="13 15" key="1">
    <citation type="journal article" date="2012" name="Nature">
        <title>Algal genomes reveal evolutionary mosaicism and the fate of nucleomorphs.</title>
        <authorList>
            <consortium name="DOE Joint Genome Institute"/>
            <person name="Curtis B.A."/>
            <person name="Tanifuji G."/>
            <person name="Burki F."/>
            <person name="Gruber A."/>
            <person name="Irimia M."/>
            <person name="Maruyama S."/>
            <person name="Arias M.C."/>
            <person name="Ball S.G."/>
            <person name="Gile G.H."/>
            <person name="Hirakawa Y."/>
            <person name="Hopkins J.F."/>
            <person name="Kuo A."/>
            <person name="Rensing S.A."/>
            <person name="Schmutz J."/>
            <person name="Symeonidi A."/>
            <person name="Elias M."/>
            <person name="Eveleigh R.J."/>
            <person name="Herman E.K."/>
            <person name="Klute M.J."/>
            <person name="Nakayama T."/>
            <person name="Obornik M."/>
            <person name="Reyes-Prieto A."/>
            <person name="Armbrust E.V."/>
            <person name="Aves S.J."/>
            <person name="Beiko R.G."/>
            <person name="Coutinho P."/>
            <person name="Dacks J.B."/>
            <person name="Durnford D.G."/>
            <person name="Fast N.M."/>
            <person name="Green B.R."/>
            <person name="Grisdale C.J."/>
            <person name="Hempel F."/>
            <person name="Henrissat B."/>
            <person name="Hoppner M.P."/>
            <person name="Ishida K."/>
            <person name="Kim E."/>
            <person name="Koreny L."/>
            <person name="Kroth P.G."/>
            <person name="Liu Y."/>
            <person name="Malik S.B."/>
            <person name="Maier U.G."/>
            <person name="McRose D."/>
            <person name="Mock T."/>
            <person name="Neilson J.A."/>
            <person name="Onodera N.T."/>
            <person name="Poole A.M."/>
            <person name="Pritham E.J."/>
            <person name="Richards T.A."/>
            <person name="Rocap G."/>
            <person name="Roy S.W."/>
            <person name="Sarai C."/>
            <person name="Schaack S."/>
            <person name="Shirato S."/>
            <person name="Slamovits C.H."/>
            <person name="Spencer D.F."/>
            <person name="Suzuki S."/>
            <person name="Worden A.Z."/>
            <person name="Zauner S."/>
            <person name="Barry K."/>
            <person name="Bell C."/>
            <person name="Bharti A.K."/>
            <person name="Crow J.A."/>
            <person name="Grimwood J."/>
            <person name="Kramer R."/>
            <person name="Lindquist E."/>
            <person name="Lucas S."/>
            <person name="Salamov A."/>
            <person name="McFadden G.I."/>
            <person name="Lane C.E."/>
            <person name="Keeling P.J."/>
            <person name="Gray M.W."/>
            <person name="Grigoriev I.V."/>
            <person name="Archibald J.M."/>
        </authorList>
    </citation>
    <scope>NUCLEOTIDE SEQUENCE</scope>
    <source>
        <strain evidence="13 15">CCMP2712</strain>
    </source>
</reference>
<dbReference type="STRING" id="905079.L1JUV0"/>
<evidence type="ECO:0000256" key="11">
    <source>
        <dbReference type="SAM" id="SignalP"/>
    </source>
</evidence>
<dbReference type="GO" id="GO:0003872">
    <property type="term" value="F:6-phosphofructokinase activity"/>
    <property type="evidence" value="ECO:0007669"/>
    <property type="project" value="UniProtKB-EC"/>
</dbReference>
<evidence type="ECO:0000256" key="4">
    <source>
        <dbReference type="ARBA" id="ARBA00022723"/>
    </source>
</evidence>
<dbReference type="SUPFAM" id="SSF53784">
    <property type="entry name" value="Phosphofructokinase"/>
    <property type="match status" value="1"/>
</dbReference>
<evidence type="ECO:0000256" key="10">
    <source>
        <dbReference type="ARBA" id="ARBA00048070"/>
    </source>
</evidence>
<dbReference type="GO" id="GO:0005737">
    <property type="term" value="C:cytoplasm"/>
    <property type="evidence" value="ECO:0007669"/>
    <property type="project" value="UniProtKB-ARBA"/>
</dbReference>
<evidence type="ECO:0000256" key="9">
    <source>
        <dbReference type="ARBA" id="ARBA00023152"/>
    </source>
</evidence>
<dbReference type="FunFam" id="3.40.50.450:FF:000002">
    <property type="entry name" value="ATP-dependent 6-phosphofructokinase"/>
    <property type="match status" value="1"/>
</dbReference>
<dbReference type="KEGG" id="gtt:GUITHDRAFT_84956"/>
<evidence type="ECO:0000259" key="12">
    <source>
        <dbReference type="Pfam" id="PF00365"/>
    </source>
</evidence>
<protein>
    <recommendedName>
        <fullName evidence="12">Phosphofructokinase domain-containing protein</fullName>
    </recommendedName>
</protein>
<comment type="function">
    <text evidence="2">Catalyzes the phosphorylation of D-fructose 6-phosphate to fructose 1,6-bisphosphate by ATP, the first committing step of glycolysis.</text>
</comment>
<keyword evidence="7" id="KW-0067">ATP-binding</keyword>
<dbReference type="HOGENOM" id="CLU_020655_7_4_1"/>
<evidence type="ECO:0000313" key="13">
    <source>
        <dbReference type="EMBL" id="EKX51985.1"/>
    </source>
</evidence>
<dbReference type="OMA" id="ERMGINM"/>
<dbReference type="InterPro" id="IPR050929">
    <property type="entry name" value="PFKA"/>
</dbReference>
<evidence type="ECO:0000256" key="2">
    <source>
        <dbReference type="ARBA" id="ARBA00002659"/>
    </source>
</evidence>
<dbReference type="InterPro" id="IPR000023">
    <property type="entry name" value="Phosphofructokinase_dom"/>
</dbReference>
<dbReference type="RefSeq" id="XP_005838965.1">
    <property type="nucleotide sequence ID" value="XM_005838908.1"/>
</dbReference>
<dbReference type="OrthoDB" id="537915at2759"/>
<comment type="cofactor">
    <cofactor evidence="1">
        <name>Mg(2+)</name>
        <dbReference type="ChEBI" id="CHEBI:18420"/>
    </cofactor>
</comment>
<keyword evidence="6" id="KW-0418">Kinase</keyword>
<feature type="chain" id="PRO_5008771806" description="Phosphofructokinase domain-containing protein" evidence="11">
    <location>
        <begin position="22"/>
        <end position="450"/>
    </location>
</feature>
<comment type="catalytic activity">
    <reaction evidence="10">
        <text>beta-D-fructose 6-phosphate + ATP = beta-D-fructose 1,6-bisphosphate + ADP + H(+)</text>
        <dbReference type="Rhea" id="RHEA:16109"/>
        <dbReference type="ChEBI" id="CHEBI:15378"/>
        <dbReference type="ChEBI" id="CHEBI:30616"/>
        <dbReference type="ChEBI" id="CHEBI:32966"/>
        <dbReference type="ChEBI" id="CHEBI:57634"/>
        <dbReference type="ChEBI" id="CHEBI:456216"/>
        <dbReference type="EC" id="2.7.1.11"/>
    </reaction>
</comment>
<keyword evidence="5" id="KW-0547">Nucleotide-binding</keyword>
<feature type="domain" description="Phosphofructokinase" evidence="12">
    <location>
        <begin position="137"/>
        <end position="433"/>
    </location>
</feature>
<dbReference type="Proteomes" id="UP000011087">
    <property type="component" value="Unassembled WGS sequence"/>
</dbReference>
<accession>L1JUV0</accession>
<evidence type="ECO:0000256" key="5">
    <source>
        <dbReference type="ARBA" id="ARBA00022741"/>
    </source>
</evidence>
<evidence type="ECO:0000313" key="15">
    <source>
        <dbReference type="Proteomes" id="UP000011087"/>
    </source>
</evidence>
<dbReference type="GeneID" id="17308435"/>
<dbReference type="GO" id="GO:0046872">
    <property type="term" value="F:metal ion binding"/>
    <property type="evidence" value="ECO:0007669"/>
    <property type="project" value="UniProtKB-KW"/>
</dbReference>
<dbReference type="EMBL" id="JH992974">
    <property type="protein sequence ID" value="EKX51985.1"/>
    <property type="molecule type" value="Genomic_DNA"/>
</dbReference>
<keyword evidence="15" id="KW-1185">Reference proteome</keyword>
<sequence length="450" mass="48813">MASLARCLVLLSSVFLPLTAANEGSISRSPSRLMRDPSCCKSQLKIGGLFKGKDGFEEHAINPIFMKIDHIDEWLPAEKYETPLTWRGAMVGQDETVLDVLYLNSPRASQKNLLYRQWVRAGPRDFLYFKPKEVVAAIVTCGGLCPGLNNVIKAIVDTLIKTYDVKKVWGIQFGYKGFYSLPWVDLDCKTVENIHKRGGTVLGSSRGGGPKENMDKIMSALTSNGVNQVYVVGGDGTHRGANLISQEAARREYAMSVCGVPKTIDNDVAFIDKSFGFDSAVAEACKVINCARIEADDSHNGIAIVKLMGRECGFVAMYSALASNDVDICLIPEAPFSMDKLCEYTTEVLKKRGHCLIVVAEGSASCRPTRPDVFSCSGAGSHHFEGVDLGVDASAKDFPAEIRYLDPSYQIRSVAANPSDSVYCSTLGSTVVHGAMAGFTGFSCGQVNHR</sequence>
<dbReference type="AlphaFoldDB" id="L1JUV0"/>
<evidence type="ECO:0000256" key="3">
    <source>
        <dbReference type="ARBA" id="ARBA00022679"/>
    </source>
</evidence>
<dbReference type="Gene3D" id="3.40.50.460">
    <property type="entry name" value="Phosphofructokinase domain"/>
    <property type="match status" value="1"/>
</dbReference>
<evidence type="ECO:0000313" key="14">
    <source>
        <dbReference type="EnsemblProtists" id="EKX51985"/>
    </source>
</evidence>
<dbReference type="Pfam" id="PF00365">
    <property type="entry name" value="PFK"/>
    <property type="match status" value="1"/>
</dbReference>
<proteinExistence type="predicted"/>
<gene>
    <name evidence="13" type="ORF">GUITHDRAFT_84956</name>
</gene>
<dbReference type="PaxDb" id="55529-EKX51985"/>
<feature type="signal peptide" evidence="11">
    <location>
        <begin position="1"/>
        <end position="21"/>
    </location>
</feature>
<reference evidence="14" key="3">
    <citation type="submission" date="2016-03" db="UniProtKB">
        <authorList>
            <consortium name="EnsemblProtists"/>
        </authorList>
    </citation>
    <scope>IDENTIFICATION</scope>
</reference>
<keyword evidence="9" id="KW-0324">Glycolysis</keyword>
<dbReference type="PANTHER" id="PTHR45770">
    <property type="entry name" value="ATP-DEPENDENT 6-PHOSPHOFRUCTOKINASE 1"/>
    <property type="match status" value="1"/>
</dbReference>
<dbReference type="PRINTS" id="PR00476">
    <property type="entry name" value="PHFRCTKINASE"/>
</dbReference>
<name>L1JUV0_GUITC</name>
<dbReference type="Gene3D" id="3.40.50.450">
    <property type="match status" value="1"/>
</dbReference>
<dbReference type="EnsemblProtists" id="EKX51985">
    <property type="protein sequence ID" value="EKX51985"/>
    <property type="gene ID" value="GUITHDRAFT_84956"/>
</dbReference>
<dbReference type="InterPro" id="IPR022953">
    <property type="entry name" value="ATP_PFK"/>
</dbReference>
<organism evidence="13">
    <name type="scientific">Guillardia theta (strain CCMP2712)</name>
    <name type="common">Cryptophyte</name>
    <dbReference type="NCBI Taxonomy" id="905079"/>
    <lineage>
        <taxon>Eukaryota</taxon>
        <taxon>Cryptophyceae</taxon>
        <taxon>Pyrenomonadales</taxon>
        <taxon>Geminigeraceae</taxon>
        <taxon>Guillardia</taxon>
    </lineage>
</organism>
<evidence type="ECO:0000256" key="6">
    <source>
        <dbReference type="ARBA" id="ARBA00022777"/>
    </source>
</evidence>
<evidence type="ECO:0000256" key="8">
    <source>
        <dbReference type="ARBA" id="ARBA00022842"/>
    </source>
</evidence>
<keyword evidence="4" id="KW-0479">Metal-binding</keyword>
<dbReference type="GO" id="GO:0005524">
    <property type="term" value="F:ATP binding"/>
    <property type="evidence" value="ECO:0007669"/>
    <property type="project" value="UniProtKB-KW"/>
</dbReference>
<dbReference type="UniPathway" id="UPA00109">
    <property type="reaction ID" value="UER00182"/>
</dbReference>
<dbReference type="GO" id="GO:0006002">
    <property type="term" value="P:fructose 6-phosphate metabolic process"/>
    <property type="evidence" value="ECO:0007669"/>
    <property type="project" value="InterPro"/>
</dbReference>
<dbReference type="InterPro" id="IPR035966">
    <property type="entry name" value="PKF_sf"/>
</dbReference>